<dbReference type="PANTHER" id="PTHR47870:SF1">
    <property type="entry name" value="CYTOCHROME C-TYPE BIOGENESIS PROTEIN CCMH"/>
    <property type="match status" value="1"/>
</dbReference>
<evidence type="ECO:0000256" key="1">
    <source>
        <dbReference type="ARBA" id="ARBA00010342"/>
    </source>
</evidence>
<evidence type="ECO:0000313" key="9">
    <source>
        <dbReference type="EMBL" id="KJV10029.1"/>
    </source>
</evidence>
<dbReference type="AlphaFoldDB" id="A0A0F3IWN8"/>
<organism evidence="9 10">
    <name type="scientific">Elstera litoralis</name>
    <dbReference type="NCBI Taxonomy" id="552518"/>
    <lineage>
        <taxon>Bacteria</taxon>
        <taxon>Pseudomonadati</taxon>
        <taxon>Pseudomonadota</taxon>
        <taxon>Alphaproteobacteria</taxon>
        <taxon>Rhodospirillales</taxon>
        <taxon>Rhodospirillaceae</taxon>
        <taxon>Elstera</taxon>
    </lineage>
</organism>
<dbReference type="GO" id="GO:0046872">
    <property type="term" value="F:metal ion binding"/>
    <property type="evidence" value="ECO:0007669"/>
    <property type="project" value="UniProtKB-KW"/>
</dbReference>
<name>A0A0F3IWN8_9PROT</name>
<keyword evidence="5" id="KW-0201">Cytochrome c-type biogenesis</keyword>
<evidence type="ECO:0000256" key="5">
    <source>
        <dbReference type="ARBA" id="ARBA00022748"/>
    </source>
</evidence>
<keyword evidence="7" id="KW-1133">Transmembrane helix</keyword>
<protein>
    <recommendedName>
        <fullName evidence="7">Cytochrome c-type biogenesis protein</fullName>
    </recommendedName>
</protein>
<dbReference type="GO" id="GO:0005886">
    <property type="term" value="C:plasma membrane"/>
    <property type="evidence" value="ECO:0007669"/>
    <property type="project" value="TreeGrafter"/>
</dbReference>
<evidence type="ECO:0000256" key="7">
    <source>
        <dbReference type="RuleBase" id="RU364112"/>
    </source>
</evidence>
<sequence length="151" mass="16739">MIRRLALALVLLAGPLAALGPDEILPDAAMEARARALSRQLRCLVCQTESIDDSNAELARDLRLLVRRRLVAGDSDAAVLEYVHSRYGDYVLMRPPVSDRTALLWFGPFILLIGIGGLLVIRARRTTKRSAVPAPLTEAEQARLRRLETEQ</sequence>
<evidence type="ECO:0000256" key="6">
    <source>
        <dbReference type="ARBA" id="ARBA00023004"/>
    </source>
</evidence>
<keyword evidence="6 7" id="KW-0408">Iron</keyword>
<keyword evidence="3 7" id="KW-0479">Metal-binding</keyword>
<feature type="transmembrane region" description="Helical" evidence="7">
    <location>
        <begin position="102"/>
        <end position="121"/>
    </location>
</feature>
<evidence type="ECO:0000256" key="2">
    <source>
        <dbReference type="ARBA" id="ARBA00022617"/>
    </source>
</evidence>
<dbReference type="CDD" id="cd16378">
    <property type="entry name" value="CcmH_N"/>
    <property type="match status" value="1"/>
</dbReference>
<dbReference type="Pfam" id="PF03918">
    <property type="entry name" value="CcmH"/>
    <property type="match status" value="1"/>
</dbReference>
<comment type="function">
    <text evidence="7">Possible subunit of a heme lyase.</text>
</comment>
<keyword evidence="4 7" id="KW-0732">Signal</keyword>
<dbReference type="GO" id="GO:0017004">
    <property type="term" value="P:cytochrome complex assembly"/>
    <property type="evidence" value="ECO:0007669"/>
    <property type="project" value="UniProtKB-KW"/>
</dbReference>
<evidence type="ECO:0000259" key="8">
    <source>
        <dbReference type="Pfam" id="PF03918"/>
    </source>
</evidence>
<keyword evidence="10" id="KW-1185">Reference proteome</keyword>
<evidence type="ECO:0000313" key="10">
    <source>
        <dbReference type="Proteomes" id="UP000033774"/>
    </source>
</evidence>
<reference evidence="9 10" key="1">
    <citation type="submission" date="2015-03" db="EMBL/GenBank/DDBJ databases">
        <title>Draft genome sequence of Elstera litoralis.</title>
        <authorList>
            <person name="Rahalkar M.C."/>
            <person name="Dhakephalkar P.K."/>
            <person name="Pore S.D."/>
            <person name="Arora P."/>
            <person name="Kapse N.G."/>
            <person name="Pandit P.S."/>
        </authorList>
    </citation>
    <scope>NUCLEOTIDE SEQUENCE [LARGE SCALE GENOMIC DNA]</scope>
    <source>
        <strain evidence="9 10">Dia-1</strain>
    </source>
</reference>
<evidence type="ECO:0000256" key="3">
    <source>
        <dbReference type="ARBA" id="ARBA00022723"/>
    </source>
</evidence>
<dbReference type="Gene3D" id="1.10.8.640">
    <property type="entry name" value="Cytochrome C biogenesis protein"/>
    <property type="match status" value="1"/>
</dbReference>
<keyword evidence="7" id="KW-0812">Transmembrane</keyword>
<dbReference type="Proteomes" id="UP000033774">
    <property type="component" value="Unassembled WGS sequence"/>
</dbReference>
<feature type="domain" description="CcmH/CycL/Ccl2/NrfF N-terminal" evidence="8">
    <location>
        <begin position="7"/>
        <end position="147"/>
    </location>
</feature>
<comment type="caution">
    <text evidence="9">The sequence shown here is derived from an EMBL/GenBank/DDBJ whole genome shotgun (WGS) entry which is preliminary data.</text>
</comment>
<dbReference type="InterPro" id="IPR038297">
    <property type="entry name" value="CcmH/CycL/NrfF/Ccl2_sf"/>
</dbReference>
<feature type="chain" id="PRO_5011019570" description="Cytochrome c-type biogenesis protein" evidence="7">
    <location>
        <begin position="21"/>
        <end position="151"/>
    </location>
</feature>
<comment type="similarity">
    <text evidence="1 7">Belongs to the CcmH/CycL/Ccl2/NrfF family.</text>
</comment>
<evidence type="ECO:0000256" key="4">
    <source>
        <dbReference type="ARBA" id="ARBA00022729"/>
    </source>
</evidence>
<accession>A0A0F3IWN8</accession>
<dbReference type="RefSeq" id="WP_045775335.1">
    <property type="nucleotide sequence ID" value="NZ_LAJY01000168.1"/>
</dbReference>
<gene>
    <name evidence="9" type="ORF">VZ95_07700</name>
</gene>
<keyword evidence="7" id="KW-0472">Membrane</keyword>
<dbReference type="EMBL" id="LAJY01000168">
    <property type="protein sequence ID" value="KJV10029.1"/>
    <property type="molecule type" value="Genomic_DNA"/>
</dbReference>
<dbReference type="InterPro" id="IPR051263">
    <property type="entry name" value="C-type_cytochrome_biogenesis"/>
</dbReference>
<dbReference type="OrthoDB" id="9804975at2"/>
<feature type="signal peptide" evidence="7">
    <location>
        <begin position="1"/>
        <end position="20"/>
    </location>
</feature>
<keyword evidence="2 7" id="KW-0349">Heme</keyword>
<dbReference type="InterPro" id="IPR005616">
    <property type="entry name" value="CcmH/CycL/Ccl2/NrfF_N"/>
</dbReference>
<dbReference type="PATRIC" id="fig|552518.3.peg.732"/>
<proteinExistence type="inferred from homology"/>
<dbReference type="PANTHER" id="PTHR47870">
    <property type="entry name" value="CYTOCHROME C-TYPE BIOGENESIS PROTEIN CCMH"/>
    <property type="match status" value="1"/>
</dbReference>